<dbReference type="RefSeq" id="WP_238185280.1">
    <property type="nucleotide sequence ID" value="NZ_BPRB01000364.1"/>
</dbReference>
<dbReference type="Proteomes" id="UP001055057">
    <property type="component" value="Unassembled WGS sequence"/>
</dbReference>
<dbReference type="InterPro" id="IPR014795">
    <property type="entry name" value="TacA_1-like"/>
</dbReference>
<dbReference type="Gene3D" id="1.20.5.780">
    <property type="entry name" value="Single helix bin"/>
    <property type="match status" value="1"/>
</dbReference>
<accession>A0ABQ4U644</accession>
<organism evidence="3 4">
    <name type="scientific">Methylobacterium trifolii</name>
    <dbReference type="NCBI Taxonomy" id="1003092"/>
    <lineage>
        <taxon>Bacteria</taxon>
        <taxon>Pseudomonadati</taxon>
        <taxon>Pseudomonadota</taxon>
        <taxon>Alphaproteobacteria</taxon>
        <taxon>Hyphomicrobiales</taxon>
        <taxon>Methylobacteriaceae</taxon>
        <taxon>Methylobacterium</taxon>
    </lineage>
</organism>
<sequence length="92" mass="10133">MPPAPTARLEARLPTDVHAMLKRAAELQGRSLTDFVVSAAHEAARRIIAETEIVRLSVEDQKRFADALLNPPEANAALRRAMALHAKNVEVR</sequence>
<keyword evidence="4" id="KW-1185">Reference proteome</keyword>
<comment type="similarity">
    <text evidence="2">Belongs to the TacA antitoxin family.</text>
</comment>
<dbReference type="NCBIfam" id="NF041551">
    <property type="entry name" value="YlcI_YnfO_N"/>
    <property type="match status" value="1"/>
</dbReference>
<protein>
    <recommendedName>
        <fullName evidence="5">DUF1778 domain-containing protein</fullName>
    </recommendedName>
</protein>
<evidence type="ECO:0000313" key="3">
    <source>
        <dbReference type="EMBL" id="GJE62642.1"/>
    </source>
</evidence>
<name>A0ABQ4U644_9HYPH</name>
<dbReference type="PANTHER" id="PTHR35401">
    <property type="entry name" value="COPG FAMILY HELIX-TURN-HELIX PROTEIN-RELATED-RELATED"/>
    <property type="match status" value="1"/>
</dbReference>
<dbReference type="SUPFAM" id="SSF47598">
    <property type="entry name" value="Ribbon-helix-helix"/>
    <property type="match status" value="1"/>
</dbReference>
<evidence type="ECO:0000313" key="4">
    <source>
        <dbReference type="Proteomes" id="UP001055057"/>
    </source>
</evidence>
<evidence type="ECO:0000256" key="2">
    <source>
        <dbReference type="ARBA" id="ARBA00049988"/>
    </source>
</evidence>
<reference evidence="3" key="1">
    <citation type="journal article" date="2021" name="Front. Microbiol.">
        <title>Comprehensive Comparative Genomics and Phenotyping of Methylobacterium Species.</title>
        <authorList>
            <person name="Alessa O."/>
            <person name="Ogura Y."/>
            <person name="Fujitani Y."/>
            <person name="Takami H."/>
            <person name="Hayashi T."/>
            <person name="Sahin N."/>
            <person name="Tani A."/>
        </authorList>
    </citation>
    <scope>NUCLEOTIDE SEQUENCE</scope>
    <source>
        <strain evidence="3">DSM 23632</strain>
    </source>
</reference>
<reference evidence="3" key="2">
    <citation type="submission" date="2021-08" db="EMBL/GenBank/DDBJ databases">
        <authorList>
            <person name="Tani A."/>
            <person name="Ola A."/>
            <person name="Ogura Y."/>
            <person name="Katsura K."/>
            <person name="Hayashi T."/>
        </authorList>
    </citation>
    <scope>NUCLEOTIDE SEQUENCE</scope>
    <source>
        <strain evidence="3">DSM 23632</strain>
    </source>
</reference>
<gene>
    <name evidence="3" type="ORF">MPOCJGCO_4775</name>
</gene>
<dbReference type="Pfam" id="PF08681">
    <property type="entry name" value="TacA1"/>
    <property type="match status" value="1"/>
</dbReference>
<dbReference type="PANTHER" id="PTHR35401:SF2">
    <property type="entry name" value="ABC-TYPE TRANSPORT SYSTEM"/>
    <property type="match status" value="1"/>
</dbReference>
<dbReference type="InterPro" id="IPR010985">
    <property type="entry name" value="Ribbon_hlx_hlx"/>
</dbReference>
<keyword evidence="1" id="KW-1277">Toxin-antitoxin system</keyword>
<proteinExistence type="inferred from homology"/>
<dbReference type="EMBL" id="BPRB01000364">
    <property type="protein sequence ID" value="GJE62642.1"/>
    <property type="molecule type" value="Genomic_DNA"/>
</dbReference>
<evidence type="ECO:0000256" key="1">
    <source>
        <dbReference type="ARBA" id="ARBA00022649"/>
    </source>
</evidence>
<evidence type="ECO:0008006" key="5">
    <source>
        <dbReference type="Google" id="ProtNLM"/>
    </source>
</evidence>
<comment type="caution">
    <text evidence="3">The sequence shown here is derived from an EMBL/GenBank/DDBJ whole genome shotgun (WGS) entry which is preliminary data.</text>
</comment>